<gene>
    <name evidence="3" type="ORF">ACEZDJ_00025</name>
</gene>
<feature type="chain" id="PRO_5046398129" evidence="2">
    <location>
        <begin position="24"/>
        <end position="182"/>
    </location>
</feature>
<evidence type="ECO:0000313" key="4">
    <source>
        <dbReference type="Proteomes" id="UP001592528"/>
    </source>
</evidence>
<accession>A0ABV6UDZ0</accession>
<dbReference type="Proteomes" id="UP001592528">
    <property type="component" value="Unassembled WGS sequence"/>
</dbReference>
<name>A0ABV6UDZ0_9ACTN</name>
<protein>
    <submittedName>
        <fullName evidence="3">LPXTG cell wall anchor domain-containing protein</fullName>
    </submittedName>
</protein>
<feature type="region of interest" description="Disordered" evidence="1">
    <location>
        <begin position="41"/>
        <end position="153"/>
    </location>
</feature>
<evidence type="ECO:0000256" key="2">
    <source>
        <dbReference type="SAM" id="SignalP"/>
    </source>
</evidence>
<feature type="signal peptide" evidence="2">
    <location>
        <begin position="1"/>
        <end position="23"/>
    </location>
</feature>
<evidence type="ECO:0000313" key="3">
    <source>
        <dbReference type="EMBL" id="MFC1399681.1"/>
    </source>
</evidence>
<dbReference type="NCBIfam" id="TIGR01167">
    <property type="entry name" value="LPXTG_anchor"/>
    <property type="match status" value="1"/>
</dbReference>
<sequence length="182" mass="16665">MRVAAAGLALAGTGLLVSGVASAATTPDLVQTKVVDGPQDSAVTLNASASDDAATDTATPSDEATTTDPTGDPAESSTGTPSASATATATGSAASSAATAASSASAAASASASPSASGSAGSGVGSGSSGGGGASAPQPRQTLAETGTDDSAPLLFAGGLTLLAGGLVFRFGPRTGTPRHAA</sequence>
<proteinExistence type="predicted"/>
<dbReference type="EMBL" id="JBHEZZ010000001">
    <property type="protein sequence ID" value="MFC1399681.1"/>
    <property type="molecule type" value="Genomic_DNA"/>
</dbReference>
<organism evidence="3 4">
    <name type="scientific">Streptacidiphilus cavernicola</name>
    <dbReference type="NCBI Taxonomy" id="3342716"/>
    <lineage>
        <taxon>Bacteria</taxon>
        <taxon>Bacillati</taxon>
        <taxon>Actinomycetota</taxon>
        <taxon>Actinomycetes</taxon>
        <taxon>Kitasatosporales</taxon>
        <taxon>Streptomycetaceae</taxon>
        <taxon>Streptacidiphilus</taxon>
    </lineage>
</organism>
<reference evidence="3 4" key="1">
    <citation type="submission" date="2024-09" db="EMBL/GenBank/DDBJ databases">
        <authorList>
            <person name="Lee S.D."/>
        </authorList>
    </citation>
    <scope>NUCLEOTIDE SEQUENCE [LARGE SCALE GENOMIC DNA]</scope>
    <source>
        <strain evidence="3 4">N1-5</strain>
    </source>
</reference>
<comment type="caution">
    <text evidence="3">The sequence shown here is derived from an EMBL/GenBank/DDBJ whole genome shotgun (WGS) entry which is preliminary data.</text>
</comment>
<dbReference type="RefSeq" id="WP_030260629.1">
    <property type="nucleotide sequence ID" value="NZ_JBHEZZ010000001.1"/>
</dbReference>
<evidence type="ECO:0000256" key="1">
    <source>
        <dbReference type="SAM" id="MobiDB-lite"/>
    </source>
</evidence>
<keyword evidence="2" id="KW-0732">Signal</keyword>
<feature type="compositionally biased region" description="Low complexity" evidence="1">
    <location>
        <begin position="47"/>
        <end position="119"/>
    </location>
</feature>
<keyword evidence="4" id="KW-1185">Reference proteome</keyword>
<feature type="compositionally biased region" description="Gly residues" evidence="1">
    <location>
        <begin position="120"/>
        <end position="134"/>
    </location>
</feature>